<evidence type="ECO:0000313" key="2">
    <source>
        <dbReference type="EMBL" id="KAJ7197396.1"/>
    </source>
</evidence>
<reference evidence="2" key="1">
    <citation type="submission" date="2023-03" db="EMBL/GenBank/DDBJ databases">
        <title>Massive genome expansion in bonnet fungi (Mycena s.s.) driven by repeated elements and novel gene families across ecological guilds.</title>
        <authorList>
            <consortium name="Lawrence Berkeley National Laboratory"/>
            <person name="Harder C.B."/>
            <person name="Miyauchi S."/>
            <person name="Viragh M."/>
            <person name="Kuo A."/>
            <person name="Thoen E."/>
            <person name="Andreopoulos B."/>
            <person name="Lu D."/>
            <person name="Skrede I."/>
            <person name="Drula E."/>
            <person name="Henrissat B."/>
            <person name="Morin E."/>
            <person name="Kohler A."/>
            <person name="Barry K."/>
            <person name="LaButti K."/>
            <person name="Morin E."/>
            <person name="Salamov A."/>
            <person name="Lipzen A."/>
            <person name="Mereny Z."/>
            <person name="Hegedus B."/>
            <person name="Baldrian P."/>
            <person name="Stursova M."/>
            <person name="Weitz H."/>
            <person name="Taylor A."/>
            <person name="Grigoriev I.V."/>
            <person name="Nagy L.G."/>
            <person name="Martin F."/>
            <person name="Kauserud H."/>
        </authorList>
    </citation>
    <scope>NUCLEOTIDE SEQUENCE</scope>
    <source>
        <strain evidence="2">9144</strain>
    </source>
</reference>
<organism evidence="2 3">
    <name type="scientific">Mycena pura</name>
    <dbReference type="NCBI Taxonomy" id="153505"/>
    <lineage>
        <taxon>Eukaryota</taxon>
        <taxon>Fungi</taxon>
        <taxon>Dikarya</taxon>
        <taxon>Basidiomycota</taxon>
        <taxon>Agaricomycotina</taxon>
        <taxon>Agaricomycetes</taxon>
        <taxon>Agaricomycetidae</taxon>
        <taxon>Agaricales</taxon>
        <taxon>Marasmiineae</taxon>
        <taxon>Mycenaceae</taxon>
        <taxon>Mycena</taxon>
    </lineage>
</organism>
<proteinExistence type="predicted"/>
<sequence length="124" mass="13494">MSTTDYNATPLVTSRTGVESMSKQSSPSSADWLGPSLLTAKAITAAAENAPVPFVKGIFGTILVVLETIQKVRKNRDSLKELCEKIMEIMKALEGHLDSDPATDTMKLEILCEDLQRCLLILTP</sequence>
<feature type="compositionally biased region" description="Polar residues" evidence="1">
    <location>
        <begin position="1"/>
        <end position="29"/>
    </location>
</feature>
<evidence type="ECO:0000256" key="1">
    <source>
        <dbReference type="SAM" id="MobiDB-lite"/>
    </source>
</evidence>
<dbReference type="Proteomes" id="UP001219525">
    <property type="component" value="Unassembled WGS sequence"/>
</dbReference>
<dbReference type="InterPro" id="IPR059179">
    <property type="entry name" value="MLKL-like_MCAfunc"/>
</dbReference>
<dbReference type="EMBL" id="JARJCW010000078">
    <property type="protein sequence ID" value="KAJ7197396.1"/>
    <property type="molecule type" value="Genomic_DNA"/>
</dbReference>
<dbReference type="CDD" id="cd21037">
    <property type="entry name" value="MLKL_NTD"/>
    <property type="match status" value="1"/>
</dbReference>
<dbReference type="AlphaFoldDB" id="A0AAD6V4X3"/>
<comment type="caution">
    <text evidence="2">The sequence shown here is derived from an EMBL/GenBank/DDBJ whole genome shotgun (WGS) entry which is preliminary data.</text>
</comment>
<gene>
    <name evidence="2" type="ORF">GGX14DRAFT_402631</name>
</gene>
<evidence type="ECO:0000313" key="3">
    <source>
        <dbReference type="Proteomes" id="UP001219525"/>
    </source>
</evidence>
<protein>
    <submittedName>
        <fullName evidence="2">Uncharacterized protein</fullName>
    </submittedName>
</protein>
<keyword evidence="3" id="KW-1185">Reference proteome</keyword>
<feature type="region of interest" description="Disordered" evidence="1">
    <location>
        <begin position="1"/>
        <end position="30"/>
    </location>
</feature>
<name>A0AAD6V4X3_9AGAR</name>
<accession>A0AAD6V4X3</accession>